<accession>W2PH63</accession>
<feature type="signal peptide" evidence="1">
    <location>
        <begin position="1"/>
        <end position="19"/>
    </location>
</feature>
<dbReference type="VEuPathDB" id="FungiDB:PPTG_18369"/>
<protein>
    <submittedName>
        <fullName evidence="2">Uncharacterized protein</fullName>
    </submittedName>
</protein>
<dbReference type="EMBL" id="KI669644">
    <property type="protein sequence ID" value="ETM99985.1"/>
    <property type="molecule type" value="Genomic_DNA"/>
</dbReference>
<reference evidence="2 3" key="2">
    <citation type="submission" date="2013-11" db="EMBL/GenBank/DDBJ databases">
        <title>The Genome Sequence of Phytophthora parasitica INRA-310.</title>
        <authorList>
            <consortium name="The Broad Institute Genomics Platform"/>
            <person name="Russ C."/>
            <person name="Tyler B."/>
            <person name="Panabieres F."/>
            <person name="Shan W."/>
            <person name="Tripathy S."/>
            <person name="Grunwald N."/>
            <person name="Machado M."/>
            <person name="Johnson C.S."/>
            <person name="Arredondo F."/>
            <person name="Hong C."/>
            <person name="Coffey M."/>
            <person name="Young S.K."/>
            <person name="Zeng Q."/>
            <person name="Gargeya S."/>
            <person name="Fitzgerald M."/>
            <person name="Abouelleil A."/>
            <person name="Alvarado L."/>
            <person name="Chapman S.B."/>
            <person name="Gainer-Dewar J."/>
            <person name="Goldberg J."/>
            <person name="Griggs A."/>
            <person name="Gujja S."/>
            <person name="Hansen M."/>
            <person name="Howarth C."/>
            <person name="Imamovic A."/>
            <person name="Ireland A."/>
            <person name="Larimer J."/>
            <person name="McCowan C."/>
            <person name="Murphy C."/>
            <person name="Pearson M."/>
            <person name="Poon T.W."/>
            <person name="Priest M."/>
            <person name="Roberts A."/>
            <person name="Saif S."/>
            <person name="Shea T."/>
            <person name="Sykes S."/>
            <person name="Wortman J."/>
            <person name="Nusbaum C."/>
            <person name="Birren B."/>
        </authorList>
    </citation>
    <scope>NUCLEOTIDE SEQUENCE [LARGE SCALE GENOMIC DNA]</scope>
    <source>
        <strain evidence="2 3">INRA-310</strain>
    </source>
</reference>
<evidence type="ECO:0000313" key="2">
    <source>
        <dbReference type="EMBL" id="ETM99985.1"/>
    </source>
</evidence>
<dbReference type="GeneID" id="20187250"/>
<keyword evidence="1" id="KW-0732">Signal</keyword>
<evidence type="ECO:0000313" key="3">
    <source>
        <dbReference type="Proteomes" id="UP000018817"/>
    </source>
</evidence>
<sequence>MSPYLLLAAISPLLKVLEALSDAGFPLVKASPMTCTSYTDDLKLDSPPPFFVNRQQHMILRLQGNEILVVIPTGMDYGARALFTGHRGKDYSDRSITATGLYGVTAIELGVACSFFALCKIFCPIQANLISWHYQSSTLQTMPVGDRRQT</sequence>
<name>W2PH63_PHYN3</name>
<dbReference type="AlphaFoldDB" id="W2PH63"/>
<organism evidence="2 3">
    <name type="scientific">Phytophthora nicotianae (strain INRA-310)</name>
    <name type="common">Phytophthora parasitica</name>
    <dbReference type="NCBI Taxonomy" id="761204"/>
    <lineage>
        <taxon>Eukaryota</taxon>
        <taxon>Sar</taxon>
        <taxon>Stramenopiles</taxon>
        <taxon>Oomycota</taxon>
        <taxon>Peronosporomycetes</taxon>
        <taxon>Peronosporales</taxon>
        <taxon>Peronosporaceae</taxon>
        <taxon>Phytophthora</taxon>
    </lineage>
</organism>
<evidence type="ECO:0000256" key="1">
    <source>
        <dbReference type="SAM" id="SignalP"/>
    </source>
</evidence>
<gene>
    <name evidence="2" type="ORF">PPTG_18369</name>
</gene>
<feature type="chain" id="PRO_5004822055" evidence="1">
    <location>
        <begin position="20"/>
        <end position="150"/>
    </location>
</feature>
<reference evidence="3" key="1">
    <citation type="submission" date="2011-12" db="EMBL/GenBank/DDBJ databases">
        <authorList>
            <consortium name="The Broad Institute Genome Sequencing Platform"/>
            <person name="Russ C."/>
            <person name="Tyler B."/>
            <person name="Panabieres F."/>
            <person name="Shan W."/>
            <person name="Tripathy S."/>
            <person name="Grunwald N."/>
            <person name="Machado M."/>
            <person name="Young S.K."/>
            <person name="Zeng Q."/>
            <person name="Gargeya S."/>
            <person name="Fitzgerald M."/>
            <person name="Haas B."/>
            <person name="Abouelleil A."/>
            <person name="Alvarado L."/>
            <person name="Arachchi H.M."/>
            <person name="Berlin A."/>
            <person name="Chapman S.B."/>
            <person name="Gearin G."/>
            <person name="Goldberg J."/>
            <person name="Griggs A."/>
            <person name="Gujja S."/>
            <person name="Hansen M."/>
            <person name="Heiman D."/>
            <person name="Howarth C."/>
            <person name="Larimer J."/>
            <person name="Lui A."/>
            <person name="MacDonald P.J.P."/>
            <person name="McCowen C."/>
            <person name="Montmayeur A."/>
            <person name="Murphy C."/>
            <person name="Neiman D."/>
            <person name="Pearson M."/>
            <person name="Priest M."/>
            <person name="Roberts A."/>
            <person name="Saif S."/>
            <person name="Shea T."/>
            <person name="Sisk P."/>
            <person name="Stolte C."/>
            <person name="Sykes S."/>
            <person name="Wortman J."/>
            <person name="Nusbaum C."/>
            <person name="Birren B."/>
        </authorList>
    </citation>
    <scope>NUCLEOTIDE SEQUENCE [LARGE SCALE GENOMIC DNA]</scope>
    <source>
        <strain evidence="3">INRA-310</strain>
    </source>
</reference>
<proteinExistence type="predicted"/>
<dbReference type="RefSeq" id="XP_008914713.1">
    <property type="nucleotide sequence ID" value="XM_008916465.1"/>
</dbReference>
<dbReference type="Proteomes" id="UP000018817">
    <property type="component" value="Unassembled WGS sequence"/>
</dbReference>